<evidence type="ECO:0000256" key="1">
    <source>
        <dbReference type="SAM" id="Phobius"/>
    </source>
</evidence>
<feature type="transmembrane region" description="Helical" evidence="1">
    <location>
        <begin position="152"/>
        <end position="171"/>
    </location>
</feature>
<accession>A0A919JPW6</accession>
<keyword evidence="1" id="KW-0472">Membrane</keyword>
<dbReference type="Proteomes" id="UP000636960">
    <property type="component" value="Unassembled WGS sequence"/>
</dbReference>
<sequence length="176" mass="20084">MYLVPPMDDEPPPEFVAFVTSHLAYLRQEVHRLVGGDPDGVELYLDVLADVAGHWRRLRWWGRLTGRDALGEYLQRRLAARTKQWRDDQIYDVDIHVVRQHAMVPLFGGTPRSLAFRKAALLPGTARSGAIPYADAGIAWVKAYRKQEWHRVGRLVALGIFLIGGMIQYMTLLSDY</sequence>
<gene>
    <name evidence="2" type="ORF">Ari01nite_01650</name>
</gene>
<reference evidence="2" key="1">
    <citation type="submission" date="2021-01" db="EMBL/GenBank/DDBJ databases">
        <title>Whole genome shotgun sequence of Actinoplanes rishiriensis NBRC 108556.</title>
        <authorList>
            <person name="Komaki H."/>
            <person name="Tamura T."/>
        </authorList>
    </citation>
    <scope>NUCLEOTIDE SEQUENCE</scope>
    <source>
        <strain evidence="2">NBRC 108556</strain>
    </source>
</reference>
<evidence type="ECO:0008006" key="4">
    <source>
        <dbReference type="Google" id="ProtNLM"/>
    </source>
</evidence>
<keyword evidence="1" id="KW-1133">Transmembrane helix</keyword>
<dbReference type="EMBL" id="BOMV01000001">
    <property type="protein sequence ID" value="GIE92700.1"/>
    <property type="molecule type" value="Genomic_DNA"/>
</dbReference>
<organism evidence="2 3">
    <name type="scientific">Paractinoplanes rishiriensis</name>
    <dbReference type="NCBI Taxonomy" id="1050105"/>
    <lineage>
        <taxon>Bacteria</taxon>
        <taxon>Bacillati</taxon>
        <taxon>Actinomycetota</taxon>
        <taxon>Actinomycetes</taxon>
        <taxon>Micromonosporales</taxon>
        <taxon>Micromonosporaceae</taxon>
        <taxon>Paractinoplanes</taxon>
    </lineage>
</organism>
<keyword evidence="1" id="KW-0812">Transmembrane</keyword>
<dbReference type="RefSeq" id="WP_203778445.1">
    <property type="nucleotide sequence ID" value="NZ_BOMV01000001.1"/>
</dbReference>
<dbReference type="AlphaFoldDB" id="A0A919JPW6"/>
<name>A0A919JPW6_9ACTN</name>
<evidence type="ECO:0000313" key="2">
    <source>
        <dbReference type="EMBL" id="GIE92700.1"/>
    </source>
</evidence>
<evidence type="ECO:0000313" key="3">
    <source>
        <dbReference type="Proteomes" id="UP000636960"/>
    </source>
</evidence>
<keyword evidence="3" id="KW-1185">Reference proteome</keyword>
<proteinExistence type="predicted"/>
<protein>
    <recommendedName>
        <fullName evidence="4">Transmembrane protein</fullName>
    </recommendedName>
</protein>
<comment type="caution">
    <text evidence="2">The sequence shown here is derived from an EMBL/GenBank/DDBJ whole genome shotgun (WGS) entry which is preliminary data.</text>
</comment>